<dbReference type="PANTHER" id="PTHR12332">
    <property type="entry name" value="KEREN-RELATED"/>
    <property type="match status" value="1"/>
</dbReference>
<evidence type="ECO:0000313" key="6">
    <source>
        <dbReference type="EMBL" id="KAK3913859.1"/>
    </source>
</evidence>
<feature type="domain" description="EGF-like" evidence="5">
    <location>
        <begin position="651"/>
        <end position="696"/>
    </location>
</feature>
<evidence type="ECO:0000256" key="3">
    <source>
        <dbReference type="SAM" id="Phobius"/>
    </source>
</evidence>
<dbReference type="CDD" id="cd00054">
    <property type="entry name" value="EGF_CA"/>
    <property type="match status" value="1"/>
</dbReference>
<keyword evidence="3" id="KW-0472">Membrane</keyword>
<organism evidence="6 7">
    <name type="scientific">Frankliniella fusca</name>
    <dbReference type="NCBI Taxonomy" id="407009"/>
    <lineage>
        <taxon>Eukaryota</taxon>
        <taxon>Metazoa</taxon>
        <taxon>Ecdysozoa</taxon>
        <taxon>Arthropoda</taxon>
        <taxon>Hexapoda</taxon>
        <taxon>Insecta</taxon>
        <taxon>Pterygota</taxon>
        <taxon>Neoptera</taxon>
        <taxon>Paraneoptera</taxon>
        <taxon>Thysanoptera</taxon>
        <taxon>Terebrantia</taxon>
        <taxon>Thripoidea</taxon>
        <taxon>Thripidae</taxon>
        <taxon>Frankliniella</taxon>
    </lineage>
</organism>
<keyword evidence="7" id="KW-1185">Reference proteome</keyword>
<feature type="region of interest" description="Disordered" evidence="2">
    <location>
        <begin position="404"/>
        <end position="457"/>
    </location>
</feature>
<keyword evidence="1" id="KW-0245">EGF-like domain</keyword>
<feature type="region of interest" description="Disordered" evidence="2">
    <location>
        <begin position="630"/>
        <end position="649"/>
    </location>
</feature>
<keyword evidence="4" id="KW-0732">Signal</keyword>
<feature type="chain" id="PRO_5042221807" evidence="4">
    <location>
        <begin position="22"/>
        <end position="775"/>
    </location>
</feature>
<sequence>MSSALGVLVMAVTMNWFGATGLVTVAKSTLKGAQKAIDKALDIKEDDDNVDRVSTPAQKDDSDSFFSTWGVKTEESPQKSSNPSSQDLGSSGLWGDSPISQQPKRSSVSRLLAGHGEEPDSDLSLGDDRIWEGFSKTQLVVESCLSAKDEKPCDLPAVQSLEDVKWRHKEKQNEKSIRNSHNRLSVVSTESDRRSSDSVEVIGSASCTASPESDLPTSLSASSLASSAGLRPVSASSPDSVEVIPESSESHSLSVEVLGSHSSSTLYSPSLDKIPTNSKDLASPDSVEVVAEEEEDVSLADDSYASASASESTMTQATILEPHGQINSAMESSTNLLEPIDSAGQSDIVASSTSGRTDTSATSLVLDSSTDTIHSDHGSLGRSAMQLTLTTEYPQPSAKSSWANLSLHSSSSHNSSLESIPPKELASPKKTSKLSEASNRTHDMFDTKLSSPEVAPEISGEDALAAMVSTDSSGEGTLIGSSSDDTIPGSDQQTLHSTSGHVRNLLAEAMVDDSTQMRVHSPVSVESRSEGIRLGSEQTSGHTSGDELETTTSSDIEIISSPNGDGSSTTSRQSPAKLLHRAPHGPVDLLKFSGKMKAHIRGLEFGVFLPWLFIFGLLSYSSFCDACSSRSSPRQRISQSTPRPNSTEFDKFHECPPEFNEVFCLNGASCFQIQIYDKSLIYSCSCADGFFGSRCEYKSLEGTYNTFMIETAGIAGGVAIAVFLSFVVCAALYVHMRKRRQRRSAEANNISSGPRPFDRRPKTNCPESIKLTSLA</sequence>
<feature type="compositionally biased region" description="Low complexity" evidence="2">
    <location>
        <begin position="218"/>
        <end position="228"/>
    </location>
</feature>
<feature type="region of interest" description="Disordered" evidence="2">
    <location>
        <begin position="469"/>
        <end position="497"/>
    </location>
</feature>
<feature type="compositionally biased region" description="Low complexity" evidence="2">
    <location>
        <begin position="250"/>
        <end position="271"/>
    </location>
</feature>
<dbReference type="PROSITE" id="PS01186">
    <property type="entry name" value="EGF_2"/>
    <property type="match status" value="1"/>
</dbReference>
<dbReference type="Proteomes" id="UP001219518">
    <property type="component" value="Unassembled WGS sequence"/>
</dbReference>
<feature type="compositionally biased region" description="Low complexity" evidence="2">
    <location>
        <begin position="404"/>
        <end position="419"/>
    </location>
</feature>
<dbReference type="InterPro" id="IPR043403">
    <property type="entry name" value="Gurken/Spitz"/>
</dbReference>
<dbReference type="AlphaFoldDB" id="A0AAE1H324"/>
<evidence type="ECO:0000256" key="4">
    <source>
        <dbReference type="SAM" id="SignalP"/>
    </source>
</evidence>
<dbReference type="Gene3D" id="2.10.25.10">
    <property type="entry name" value="Laminin"/>
    <property type="match status" value="1"/>
</dbReference>
<comment type="caution">
    <text evidence="6">The sequence shown here is derived from an EMBL/GenBank/DDBJ whole genome shotgun (WGS) entry which is preliminary data.</text>
</comment>
<dbReference type="PANTHER" id="PTHR12332:SF1">
    <property type="entry name" value="KEREN-RELATED"/>
    <property type="match status" value="1"/>
</dbReference>
<feature type="compositionally biased region" description="Low complexity" evidence="2">
    <location>
        <begin position="630"/>
        <end position="644"/>
    </location>
</feature>
<feature type="signal peptide" evidence="4">
    <location>
        <begin position="1"/>
        <end position="21"/>
    </location>
</feature>
<feature type="disulfide bond" evidence="1">
    <location>
        <begin position="686"/>
        <end position="695"/>
    </location>
</feature>
<dbReference type="SMART" id="SM00181">
    <property type="entry name" value="EGF"/>
    <property type="match status" value="1"/>
</dbReference>
<name>A0AAE1H324_9NEOP</name>
<dbReference type="GO" id="GO:0007173">
    <property type="term" value="P:epidermal growth factor receptor signaling pathway"/>
    <property type="evidence" value="ECO:0007669"/>
    <property type="project" value="InterPro"/>
</dbReference>
<feature type="transmembrane region" description="Helical" evidence="3">
    <location>
        <begin position="712"/>
        <end position="734"/>
    </location>
</feature>
<feature type="compositionally biased region" description="Polar residues" evidence="2">
    <location>
        <begin position="78"/>
        <end position="89"/>
    </location>
</feature>
<gene>
    <name evidence="6" type="ORF">KUF71_004840</name>
</gene>
<keyword evidence="3" id="KW-1133">Transmembrane helix</keyword>
<feature type="region of interest" description="Disordered" evidence="2">
    <location>
        <begin position="166"/>
        <end position="285"/>
    </location>
</feature>
<dbReference type="InterPro" id="IPR000742">
    <property type="entry name" value="EGF"/>
</dbReference>
<comment type="caution">
    <text evidence="1">Lacks conserved residue(s) required for the propagation of feature annotation.</text>
</comment>
<feature type="compositionally biased region" description="Polar residues" evidence="2">
    <location>
        <begin position="98"/>
        <end position="109"/>
    </location>
</feature>
<dbReference type="PROSITE" id="PS50026">
    <property type="entry name" value="EGF_3"/>
    <property type="match status" value="1"/>
</dbReference>
<evidence type="ECO:0000256" key="1">
    <source>
        <dbReference type="PROSITE-ProRule" id="PRU00076"/>
    </source>
</evidence>
<dbReference type="EMBL" id="JAHWGI010000340">
    <property type="protein sequence ID" value="KAK3913859.1"/>
    <property type="molecule type" value="Genomic_DNA"/>
</dbReference>
<proteinExistence type="predicted"/>
<keyword evidence="1" id="KW-1015">Disulfide bond</keyword>
<evidence type="ECO:0000313" key="7">
    <source>
        <dbReference type="Proteomes" id="UP001219518"/>
    </source>
</evidence>
<evidence type="ECO:0000259" key="5">
    <source>
        <dbReference type="PROSITE" id="PS50026"/>
    </source>
</evidence>
<keyword evidence="3" id="KW-0812">Transmembrane</keyword>
<dbReference type="PROSITE" id="PS00022">
    <property type="entry name" value="EGF_1"/>
    <property type="match status" value="1"/>
</dbReference>
<dbReference type="GO" id="GO:0048018">
    <property type="term" value="F:receptor ligand activity"/>
    <property type="evidence" value="ECO:0007669"/>
    <property type="project" value="InterPro"/>
</dbReference>
<accession>A0AAE1H324</accession>
<dbReference type="SUPFAM" id="SSF57196">
    <property type="entry name" value="EGF/Laminin"/>
    <property type="match status" value="1"/>
</dbReference>
<evidence type="ECO:0000256" key="2">
    <source>
        <dbReference type="SAM" id="MobiDB-lite"/>
    </source>
</evidence>
<dbReference type="GO" id="GO:0005154">
    <property type="term" value="F:epidermal growth factor receptor binding"/>
    <property type="evidence" value="ECO:0007669"/>
    <property type="project" value="InterPro"/>
</dbReference>
<feature type="region of interest" description="Disordered" evidence="2">
    <location>
        <begin position="744"/>
        <end position="775"/>
    </location>
</feature>
<feature type="compositionally biased region" description="Low complexity" evidence="2">
    <location>
        <begin position="550"/>
        <end position="561"/>
    </location>
</feature>
<feature type="region of interest" description="Disordered" evidence="2">
    <location>
        <begin position="71"/>
        <end position="126"/>
    </location>
</feature>
<feature type="compositionally biased region" description="Polar residues" evidence="2">
    <location>
        <begin position="562"/>
        <end position="574"/>
    </location>
</feature>
<protein>
    <submittedName>
        <fullName evidence="6">Protein spitz</fullName>
    </submittedName>
</protein>
<feature type="compositionally biased region" description="Polar residues" evidence="2">
    <location>
        <begin position="205"/>
        <end position="217"/>
    </location>
</feature>
<feature type="region of interest" description="Disordered" evidence="2">
    <location>
        <begin position="510"/>
        <end position="580"/>
    </location>
</feature>
<reference evidence="6" key="2">
    <citation type="journal article" date="2023" name="BMC Genomics">
        <title>Pest status, molecular evolution, and epigenetic factors derived from the genome assembly of Frankliniella fusca, a thysanopteran phytovirus vector.</title>
        <authorList>
            <person name="Catto M.A."/>
            <person name="Labadie P.E."/>
            <person name="Jacobson A.L."/>
            <person name="Kennedy G.G."/>
            <person name="Srinivasan R."/>
            <person name="Hunt B.G."/>
        </authorList>
    </citation>
    <scope>NUCLEOTIDE SEQUENCE</scope>
    <source>
        <strain evidence="6">PL_HMW_Pooled</strain>
    </source>
</reference>
<reference evidence="6" key="1">
    <citation type="submission" date="2021-07" db="EMBL/GenBank/DDBJ databases">
        <authorList>
            <person name="Catto M.A."/>
            <person name="Jacobson A."/>
            <person name="Kennedy G."/>
            <person name="Labadie P."/>
            <person name="Hunt B.G."/>
            <person name="Srinivasan R."/>
        </authorList>
    </citation>
    <scope>NUCLEOTIDE SEQUENCE</scope>
    <source>
        <strain evidence="6">PL_HMW_Pooled</strain>
        <tissue evidence="6">Head</tissue>
    </source>
</reference>